<comment type="catalytic activity">
    <reaction evidence="5">
        <text>indole-3-pyruvate + 2 oxidized [2Fe-2S]-[ferredoxin] + CoA = (indol-3-yl)acetyl-CoA + 2 reduced [2Fe-2S]-[ferredoxin] + CO2 + H(+)</text>
        <dbReference type="Rhea" id="RHEA:12645"/>
        <dbReference type="Rhea" id="RHEA-COMP:10000"/>
        <dbReference type="Rhea" id="RHEA-COMP:10001"/>
        <dbReference type="ChEBI" id="CHEBI:15378"/>
        <dbReference type="ChEBI" id="CHEBI:16526"/>
        <dbReference type="ChEBI" id="CHEBI:17640"/>
        <dbReference type="ChEBI" id="CHEBI:33737"/>
        <dbReference type="ChEBI" id="CHEBI:33738"/>
        <dbReference type="ChEBI" id="CHEBI:57271"/>
        <dbReference type="ChEBI" id="CHEBI:57287"/>
        <dbReference type="EC" id="1.2.7.8"/>
    </reaction>
</comment>
<evidence type="ECO:0000259" key="6">
    <source>
        <dbReference type="PROSITE" id="PS51379"/>
    </source>
</evidence>
<keyword evidence="1 5" id="KW-0479">Metal-binding</keyword>
<comment type="caution">
    <text evidence="7">The sequence shown here is derived from an EMBL/GenBank/DDBJ whole genome shotgun (WGS) entry which is preliminary data.</text>
</comment>
<dbReference type="InterPro" id="IPR011766">
    <property type="entry name" value="TPP_enzyme_TPP-bd"/>
</dbReference>
<evidence type="ECO:0000313" key="7">
    <source>
        <dbReference type="EMBL" id="MBU5675810.1"/>
    </source>
</evidence>
<dbReference type="Proteomes" id="UP000779508">
    <property type="component" value="Unassembled WGS sequence"/>
</dbReference>
<reference evidence="7 8" key="1">
    <citation type="submission" date="2021-06" db="EMBL/GenBank/DDBJ databases">
        <authorList>
            <person name="Sun Q."/>
            <person name="Li D."/>
        </authorList>
    </citation>
    <scope>NUCLEOTIDE SEQUENCE [LARGE SCALE GENOMIC DNA]</scope>
    <source>
        <strain evidence="7 8">MSJ-5</strain>
    </source>
</reference>
<comment type="function">
    <text evidence="5">Catalyzes the ferredoxin-dependent oxidative decarboxylation of arylpyruvates.</text>
</comment>
<dbReference type="RefSeq" id="WP_216415307.1">
    <property type="nucleotide sequence ID" value="NZ_JAHLQK010000002.1"/>
</dbReference>
<dbReference type="GO" id="GO:0043805">
    <property type="term" value="F:indolepyruvate ferredoxin oxidoreductase activity"/>
    <property type="evidence" value="ECO:0007669"/>
    <property type="project" value="UniProtKB-EC"/>
</dbReference>
<dbReference type="Pfam" id="PF12838">
    <property type="entry name" value="Fer4_7"/>
    <property type="match status" value="1"/>
</dbReference>
<dbReference type="InterPro" id="IPR017721">
    <property type="entry name" value="IorA"/>
</dbReference>
<dbReference type="EC" id="1.2.7.8" evidence="5"/>
<dbReference type="InterPro" id="IPR045025">
    <property type="entry name" value="HACL1-like"/>
</dbReference>
<keyword evidence="2 5" id="KW-0560">Oxidoreductase</keyword>
<evidence type="ECO:0000256" key="1">
    <source>
        <dbReference type="ARBA" id="ARBA00022723"/>
    </source>
</evidence>
<comment type="cofactor">
    <cofactor evidence="5">
        <name>[4Fe-4S] cluster</name>
        <dbReference type="ChEBI" id="CHEBI:49883"/>
    </cofactor>
    <text evidence="5">Binds 2 [4Fe-4S] clusters. In this family the first cluster has a non-standard and varying [4Fe-4S] binding motif CX(2)CX(2)CX(4-5)CP.</text>
</comment>
<dbReference type="PANTHER" id="PTHR43710:SF5">
    <property type="entry name" value="INDOLEPYRUVATE FERREDOXIN OXIDOREDUCTASE ALPHA SUBUNIT"/>
    <property type="match status" value="1"/>
</dbReference>
<accession>A0ABS6G322</accession>
<evidence type="ECO:0000256" key="5">
    <source>
        <dbReference type="PIRNR" id="PIRNR006439"/>
    </source>
</evidence>
<keyword evidence="5" id="KW-0249">Electron transport</keyword>
<keyword evidence="8" id="KW-1185">Reference proteome</keyword>
<dbReference type="PIRSF" id="PIRSF006439">
    <property type="entry name" value="Indolepyruvate_ferr_oxidored"/>
    <property type="match status" value="1"/>
</dbReference>
<keyword evidence="3 5" id="KW-0408">Iron</keyword>
<keyword evidence="4 5" id="KW-0411">Iron-sulfur</keyword>
<organism evidence="7 8">
    <name type="scientific">Alkaliphilus flagellatus</name>
    <dbReference type="NCBI Taxonomy" id="2841507"/>
    <lineage>
        <taxon>Bacteria</taxon>
        <taxon>Bacillati</taxon>
        <taxon>Bacillota</taxon>
        <taxon>Clostridia</taxon>
        <taxon>Peptostreptococcales</taxon>
        <taxon>Natronincolaceae</taxon>
        <taxon>Alkaliphilus</taxon>
    </lineage>
</organism>
<dbReference type="InterPro" id="IPR017896">
    <property type="entry name" value="4Fe4S_Fe-S-bd"/>
</dbReference>
<gene>
    <name evidence="7" type="primary">iorA</name>
    <name evidence="7" type="ORF">KQI88_05220</name>
</gene>
<dbReference type="CDD" id="cd07034">
    <property type="entry name" value="TPP_PYR_PFOR_IOR-alpha_like"/>
    <property type="match status" value="1"/>
</dbReference>
<evidence type="ECO:0000313" key="8">
    <source>
        <dbReference type="Proteomes" id="UP000779508"/>
    </source>
</evidence>
<evidence type="ECO:0000256" key="4">
    <source>
        <dbReference type="ARBA" id="ARBA00023014"/>
    </source>
</evidence>
<dbReference type="PROSITE" id="PS51379">
    <property type="entry name" value="4FE4S_FER_2"/>
    <property type="match status" value="2"/>
</dbReference>
<dbReference type="PROSITE" id="PS00198">
    <property type="entry name" value="4FE4S_FER_1"/>
    <property type="match status" value="1"/>
</dbReference>
<feature type="domain" description="4Fe-4S ferredoxin-type" evidence="6">
    <location>
        <begin position="533"/>
        <end position="561"/>
    </location>
</feature>
<keyword evidence="5" id="KW-0813">Transport</keyword>
<evidence type="ECO:0000256" key="3">
    <source>
        <dbReference type="ARBA" id="ARBA00023004"/>
    </source>
</evidence>
<dbReference type="NCBIfam" id="TIGR03336">
    <property type="entry name" value="IOR_alpha"/>
    <property type="match status" value="1"/>
</dbReference>
<keyword evidence="5" id="KW-0004">4Fe-4S</keyword>
<sequence>MKQLLTGNEAVARGAYEAGITYAAAYPGTPSTEILENIAPYKKEIIAEWAPNEKVALESAIGASVVGARSLAAMKHVGVNVAADPFFTYAYTGVNGGMVLVSADDPGCHSSQNEQDNRLYARFAKVAMVEPSDSQECKDMVKAAIEISERFDTLVLFRMTTRVCHGKSLVEFGEREEVGIKTYDKKPQKYGAIPAHARQLRVVLEDRLKELEKFSNETDLNFFEWNDKKVGIISSGVAYQYAKDVFGDTVSYLKLGFTHPLPMDKINEFAKEVDTLYVIEELEPYIEDQLKAAGIACIGKDKIPNIGELNPDIIAKALLGEEREIVDYDRNVAVNRPPTLCAGCPHRGFFYELSKRKGIIVNGDIGCYGLGIAPPLSTVDTIICMGASISMAHGAQKVLNRHESNKRMVAVIGDSTFFHTGVNSLIDTMYNRSNTINVIMDNRITGMTGHQENPGTGYTLQGMPTKEIDIPALCKAIGIEHIRTVNPLDLKETKEALDWATSLDEPSVIITRWPCVLKKLSTQDKEEFGDYKGLCEVNHEKCIGCRMCVRTGCPALRFDKSIKKVTIDKNQCVGCEVCLQVCPTKAISKVGE</sequence>
<dbReference type="PANTHER" id="PTHR43710">
    <property type="entry name" value="2-HYDROXYACYL-COA LYASE"/>
    <property type="match status" value="1"/>
</dbReference>
<proteinExistence type="predicted"/>
<dbReference type="Pfam" id="PF01855">
    <property type="entry name" value="POR_N"/>
    <property type="match status" value="1"/>
</dbReference>
<dbReference type="InterPro" id="IPR017900">
    <property type="entry name" value="4Fe4S_Fe_S_CS"/>
</dbReference>
<evidence type="ECO:0000256" key="2">
    <source>
        <dbReference type="ARBA" id="ARBA00023002"/>
    </source>
</evidence>
<dbReference type="InterPro" id="IPR002880">
    <property type="entry name" value="Pyrv_Fd/Flavodoxin_OxRdtase_N"/>
</dbReference>
<dbReference type="EMBL" id="JAHLQK010000002">
    <property type="protein sequence ID" value="MBU5675810.1"/>
    <property type="molecule type" value="Genomic_DNA"/>
</dbReference>
<dbReference type="Pfam" id="PF02775">
    <property type="entry name" value="TPP_enzyme_C"/>
    <property type="match status" value="1"/>
</dbReference>
<name>A0ABS6G322_9FIRM</name>
<dbReference type="CDD" id="cd02008">
    <property type="entry name" value="TPP_IOR_alpha"/>
    <property type="match status" value="1"/>
</dbReference>
<protein>
    <recommendedName>
        <fullName evidence="5">Indolepyruvate oxidoreductase subunit IorA</fullName>
        <shortName evidence="5">IOR</shortName>
        <ecNumber evidence="5">1.2.7.8</ecNumber>
    </recommendedName>
    <alternativeName>
        <fullName evidence="5">Indolepyruvate ferredoxin oxidoreductase subunit alpha</fullName>
    </alternativeName>
</protein>
<feature type="domain" description="4Fe-4S ferredoxin-type" evidence="6">
    <location>
        <begin position="563"/>
        <end position="592"/>
    </location>
</feature>